<keyword evidence="6" id="KW-1185">Reference proteome</keyword>
<dbReference type="PROSITE" id="PS50294">
    <property type="entry name" value="WD_REPEATS_REGION"/>
    <property type="match status" value="1"/>
</dbReference>
<reference evidence="5 6" key="2">
    <citation type="submission" date="2024-07" db="EMBL/GenBank/DDBJ databases">
        <authorList>
            <person name="Akdeniz Z."/>
        </authorList>
    </citation>
    <scope>NUCLEOTIDE SEQUENCE [LARGE SCALE GENOMIC DNA]</scope>
</reference>
<proteinExistence type="predicted"/>
<comment type="caution">
    <text evidence="4">The sequence shown here is derived from an EMBL/GenBank/DDBJ whole genome shotgun (WGS) entry which is preliminary data.</text>
</comment>
<dbReference type="EMBL" id="CATOUU010000471">
    <property type="protein sequence ID" value="CAI9931089.1"/>
    <property type="molecule type" value="Genomic_DNA"/>
</dbReference>
<keyword evidence="2" id="KW-0677">Repeat</keyword>
<evidence type="ECO:0000313" key="5">
    <source>
        <dbReference type="EMBL" id="CAL6030578.1"/>
    </source>
</evidence>
<dbReference type="SMART" id="SM00320">
    <property type="entry name" value="WD40"/>
    <property type="match status" value="4"/>
</dbReference>
<evidence type="ECO:0000313" key="6">
    <source>
        <dbReference type="Proteomes" id="UP001642409"/>
    </source>
</evidence>
<evidence type="ECO:0000256" key="3">
    <source>
        <dbReference type="PROSITE-ProRule" id="PRU00221"/>
    </source>
</evidence>
<evidence type="ECO:0000313" key="4">
    <source>
        <dbReference type="EMBL" id="CAI9931089.1"/>
    </source>
</evidence>
<evidence type="ECO:0000256" key="2">
    <source>
        <dbReference type="ARBA" id="ARBA00022737"/>
    </source>
</evidence>
<accession>A0AA86TW77</accession>
<keyword evidence="1 3" id="KW-0853">WD repeat</keyword>
<feature type="repeat" description="WD" evidence="3">
    <location>
        <begin position="149"/>
        <end position="190"/>
    </location>
</feature>
<dbReference type="EMBL" id="CAXDID020000116">
    <property type="protein sequence ID" value="CAL6030578.1"/>
    <property type="molecule type" value="Genomic_DNA"/>
</dbReference>
<dbReference type="InterPro" id="IPR040324">
    <property type="entry name" value="WDR44/Dgr2"/>
</dbReference>
<dbReference type="Proteomes" id="UP001642409">
    <property type="component" value="Unassembled WGS sequence"/>
</dbReference>
<dbReference type="PANTHER" id="PTHR14221">
    <property type="entry name" value="WD REPEAT DOMAIN 44"/>
    <property type="match status" value="1"/>
</dbReference>
<feature type="repeat" description="WD" evidence="3">
    <location>
        <begin position="224"/>
        <end position="254"/>
    </location>
</feature>
<dbReference type="InterPro" id="IPR015943">
    <property type="entry name" value="WD40/YVTN_repeat-like_dom_sf"/>
</dbReference>
<dbReference type="PROSITE" id="PS50082">
    <property type="entry name" value="WD_REPEATS_2"/>
    <property type="match status" value="2"/>
</dbReference>
<name>A0AA86TW77_9EUKA</name>
<dbReference type="InterPro" id="IPR001680">
    <property type="entry name" value="WD40_rpt"/>
</dbReference>
<dbReference type="PANTHER" id="PTHR14221:SF0">
    <property type="entry name" value="WD REPEAT-CONTAINING PROTEIN 44"/>
    <property type="match status" value="1"/>
</dbReference>
<dbReference type="AlphaFoldDB" id="A0AA86TW77"/>
<dbReference type="Pfam" id="PF00400">
    <property type="entry name" value="WD40"/>
    <property type="match status" value="2"/>
</dbReference>
<reference evidence="4" key="1">
    <citation type="submission" date="2023-06" db="EMBL/GenBank/DDBJ databases">
        <authorList>
            <person name="Kurt Z."/>
        </authorList>
    </citation>
    <scope>NUCLEOTIDE SEQUENCE</scope>
</reference>
<gene>
    <name evidence="4" type="ORF">HINF_LOCUS18734</name>
    <name evidence="5" type="ORF">HINF_LOCUS33455</name>
</gene>
<dbReference type="InterPro" id="IPR036322">
    <property type="entry name" value="WD40_repeat_dom_sf"/>
</dbReference>
<protein>
    <submittedName>
        <fullName evidence="4">WD-containing protein</fullName>
    </submittedName>
    <submittedName>
        <fullName evidence="5">WD-containing_protein</fullName>
    </submittedName>
</protein>
<evidence type="ECO:0000256" key="1">
    <source>
        <dbReference type="ARBA" id="ARBA00022574"/>
    </source>
</evidence>
<dbReference type="SUPFAM" id="SSF50978">
    <property type="entry name" value="WD40 repeat-like"/>
    <property type="match status" value="1"/>
</dbReference>
<dbReference type="Gene3D" id="2.130.10.10">
    <property type="entry name" value="YVTN repeat-like/Quinoprotein amine dehydrogenase"/>
    <property type="match status" value="1"/>
</dbReference>
<sequence length="524" mass="59560">MQAQLAMNQNEFKIPTRQKTIRYQSNLFNAALSSTIAELSNSVLSNSEQTIEYSVRQSLLTTYQPLKIDGSMDLQKLVIAESSSNKEMCDSFKGILPNQEYGEDKESLICFDHVPPLTQLKYQKLPVTYTCAKKNQLKYNKECRLRQTFLAHQGPIWATQLSPDSTYLVTGGRDSILRVFHFTKSALLSPPSFKSGENYTQTFDAKQQTTHLPAIITTPPLRQYHGHVNDITSVSINENNYIISGSVDKTVRIWHPLKSFCLGVINFTSQVTSVIWDPFNPQIFFAADFNYIYRIDHSRQKKIRANSAPLIEILVNAHFIYCLSSSGFVFVRDKTTLQLISQFAVCSKSGKNAEPQEILSGFVSNSLNELLILSSDQRLRVYSAWSGTQLQKFKGFNVKNGARVQIFDCDLEKVKSNFTEGQIVRDHETFAVVPTFDQKIQIFCQLFVSNRKLNKEEIKISKFEPMNVNGPVNDQFQSVKVDYKISQTTAISVVRNDVLGERNKVYWGLIAAGEDGQIRVYDYQ</sequence>
<organism evidence="4">
    <name type="scientific">Hexamita inflata</name>
    <dbReference type="NCBI Taxonomy" id="28002"/>
    <lineage>
        <taxon>Eukaryota</taxon>
        <taxon>Metamonada</taxon>
        <taxon>Diplomonadida</taxon>
        <taxon>Hexamitidae</taxon>
        <taxon>Hexamitinae</taxon>
        <taxon>Hexamita</taxon>
    </lineage>
</organism>